<evidence type="ECO:0000256" key="4">
    <source>
        <dbReference type="ARBA" id="ARBA00022750"/>
    </source>
</evidence>
<dbReference type="PANTHER" id="PTHR47965:SF12">
    <property type="entry name" value="ASPARTIC PROTEINASE 3-RELATED"/>
    <property type="match status" value="1"/>
</dbReference>
<evidence type="ECO:0000313" key="9">
    <source>
        <dbReference type="EMBL" id="KAF4671210.1"/>
    </source>
</evidence>
<feature type="chain" id="PRO_5029538700" description="Peptidase A1 domain-containing protein" evidence="7">
    <location>
        <begin position="20"/>
        <end position="386"/>
    </location>
</feature>
<evidence type="ECO:0000256" key="6">
    <source>
        <dbReference type="ARBA" id="ARBA00023145"/>
    </source>
</evidence>
<dbReference type="InterPro" id="IPR034164">
    <property type="entry name" value="Pepsin-like_dom"/>
</dbReference>
<keyword evidence="6" id="KW-0865">Zymogen</keyword>
<dbReference type="GO" id="GO:0006508">
    <property type="term" value="P:proteolysis"/>
    <property type="evidence" value="ECO:0007669"/>
    <property type="project" value="UniProtKB-KW"/>
</dbReference>
<evidence type="ECO:0000256" key="5">
    <source>
        <dbReference type="ARBA" id="ARBA00022801"/>
    </source>
</evidence>
<dbReference type="OrthoDB" id="447123at2759"/>
<feature type="signal peptide" evidence="7">
    <location>
        <begin position="1"/>
        <end position="19"/>
    </location>
</feature>
<name>A0A7J6MJ61_PERCH</name>
<dbReference type="Proteomes" id="UP000591131">
    <property type="component" value="Unassembled WGS sequence"/>
</dbReference>
<comment type="similarity">
    <text evidence="1">Belongs to the peptidase A1 family.</text>
</comment>
<reference evidence="9 10" key="1">
    <citation type="submission" date="2020-04" db="EMBL/GenBank/DDBJ databases">
        <title>Perkinsus chesapeaki whole genome sequence.</title>
        <authorList>
            <person name="Bogema D.R."/>
        </authorList>
    </citation>
    <scope>NUCLEOTIDE SEQUENCE [LARGE SCALE GENOMIC DNA]</scope>
    <source>
        <strain evidence="9">ATCC PRA-425</strain>
    </source>
</reference>
<dbReference type="InterPro" id="IPR033121">
    <property type="entry name" value="PEPTIDASE_A1"/>
</dbReference>
<accession>A0A7J6MJ61</accession>
<proteinExistence type="inferred from homology"/>
<sequence length="386" mass="42248">MYSTLVLLTPLSRVVVAEALVLPVVEEFISLGLDGQKNDLLVDTGTARSFAIHGPSYERLNGEGSCGKLRSGCYFCPRENPCEDILQRKRWRVAFGSGEYEYVEHTLTLTIGAAVIKDFTFGLAIKHSGVRCEPHGYLGLSFGRRSLPETVLEQLKRRGIIADLVYAIHIKGPMGSTSGVLSLGDAQLVGGESVKMDPRRPPELHRKPAVPLSMIQLVDIQGVLHLHAAVEGATAGDSTPMLVDSGLGVIDVPASVFDLINLVMIDSLTQEGSKISVGDRGHKEIIWEDNCGWVVVRDKHAKYLPDIVYCIGEGPDCIQLRIQPKHYIQNCNRGYCFLAVARIPNRRALGLGQPLFRAYAIGFDLSRERFSFTAIEPGVELPAEGN</sequence>
<evidence type="ECO:0000256" key="1">
    <source>
        <dbReference type="ARBA" id="ARBA00007447"/>
    </source>
</evidence>
<gene>
    <name evidence="9" type="ORF">FOL47_001656</name>
</gene>
<dbReference type="PANTHER" id="PTHR47965">
    <property type="entry name" value="ASPARTYL PROTEASE-RELATED"/>
    <property type="match status" value="1"/>
</dbReference>
<evidence type="ECO:0000256" key="2">
    <source>
        <dbReference type="ARBA" id="ARBA00022670"/>
    </source>
</evidence>
<dbReference type="AlphaFoldDB" id="A0A7J6MJ61"/>
<protein>
    <recommendedName>
        <fullName evidence="8">Peptidase A1 domain-containing protein</fullName>
    </recommendedName>
</protein>
<organism evidence="9 10">
    <name type="scientific">Perkinsus chesapeaki</name>
    <name type="common">Clam parasite</name>
    <name type="synonym">Perkinsus andrewsi</name>
    <dbReference type="NCBI Taxonomy" id="330153"/>
    <lineage>
        <taxon>Eukaryota</taxon>
        <taxon>Sar</taxon>
        <taxon>Alveolata</taxon>
        <taxon>Perkinsozoa</taxon>
        <taxon>Perkinsea</taxon>
        <taxon>Perkinsida</taxon>
        <taxon>Perkinsidae</taxon>
        <taxon>Perkinsus</taxon>
    </lineage>
</organism>
<keyword evidence="4" id="KW-0064">Aspartyl protease</keyword>
<keyword evidence="10" id="KW-1185">Reference proteome</keyword>
<evidence type="ECO:0000256" key="7">
    <source>
        <dbReference type="SAM" id="SignalP"/>
    </source>
</evidence>
<evidence type="ECO:0000259" key="8">
    <source>
        <dbReference type="PROSITE" id="PS51767"/>
    </source>
</evidence>
<dbReference type="EMBL" id="JAAPAO010000140">
    <property type="protein sequence ID" value="KAF4671210.1"/>
    <property type="molecule type" value="Genomic_DNA"/>
</dbReference>
<dbReference type="CDD" id="cd05471">
    <property type="entry name" value="pepsin_like"/>
    <property type="match status" value="1"/>
</dbReference>
<keyword evidence="5" id="KW-0378">Hydrolase</keyword>
<comment type="caution">
    <text evidence="9">The sequence shown here is derived from an EMBL/GenBank/DDBJ whole genome shotgun (WGS) entry which is preliminary data.</text>
</comment>
<dbReference type="Gene3D" id="2.40.70.10">
    <property type="entry name" value="Acid Proteases"/>
    <property type="match status" value="2"/>
</dbReference>
<evidence type="ECO:0000313" key="10">
    <source>
        <dbReference type="Proteomes" id="UP000591131"/>
    </source>
</evidence>
<dbReference type="PROSITE" id="PS51767">
    <property type="entry name" value="PEPTIDASE_A1"/>
    <property type="match status" value="1"/>
</dbReference>
<keyword evidence="2" id="KW-0645">Protease</keyword>
<dbReference type="InterPro" id="IPR021109">
    <property type="entry name" value="Peptidase_aspartic_dom_sf"/>
</dbReference>
<keyword evidence="3 7" id="KW-0732">Signal</keyword>
<dbReference type="InterPro" id="IPR001461">
    <property type="entry name" value="Aspartic_peptidase_A1"/>
</dbReference>
<feature type="domain" description="Peptidase A1" evidence="8">
    <location>
        <begin position="25"/>
        <end position="373"/>
    </location>
</feature>
<dbReference type="Pfam" id="PF00026">
    <property type="entry name" value="Asp"/>
    <property type="match status" value="1"/>
</dbReference>
<evidence type="ECO:0000256" key="3">
    <source>
        <dbReference type="ARBA" id="ARBA00022729"/>
    </source>
</evidence>
<dbReference type="GO" id="GO:0004190">
    <property type="term" value="F:aspartic-type endopeptidase activity"/>
    <property type="evidence" value="ECO:0007669"/>
    <property type="project" value="UniProtKB-KW"/>
</dbReference>
<dbReference type="SUPFAM" id="SSF50630">
    <property type="entry name" value="Acid proteases"/>
    <property type="match status" value="1"/>
</dbReference>